<dbReference type="PROSITE" id="PS50835">
    <property type="entry name" value="IG_LIKE"/>
    <property type="match status" value="1"/>
</dbReference>
<comment type="caution">
    <text evidence="4">The sequence shown here is derived from an EMBL/GenBank/DDBJ whole genome shotgun (WGS) entry which is preliminary data.</text>
</comment>
<name>A0A8T0BPJ6_SILME</name>
<accession>A0A8T0BPJ6</accession>
<evidence type="ECO:0000256" key="2">
    <source>
        <dbReference type="SAM" id="SignalP"/>
    </source>
</evidence>
<evidence type="ECO:0000313" key="5">
    <source>
        <dbReference type="Proteomes" id="UP000606274"/>
    </source>
</evidence>
<evidence type="ECO:0000313" key="4">
    <source>
        <dbReference type="EMBL" id="KAF7709222.1"/>
    </source>
</evidence>
<feature type="chain" id="PRO_5035903934" description="Ig-like domain-containing protein" evidence="2">
    <location>
        <begin position="18"/>
        <end position="193"/>
    </location>
</feature>
<organism evidence="4 5">
    <name type="scientific">Silurus meridionalis</name>
    <name type="common">Southern catfish</name>
    <name type="synonym">Silurus soldatovi meridionalis</name>
    <dbReference type="NCBI Taxonomy" id="175797"/>
    <lineage>
        <taxon>Eukaryota</taxon>
        <taxon>Metazoa</taxon>
        <taxon>Chordata</taxon>
        <taxon>Craniata</taxon>
        <taxon>Vertebrata</taxon>
        <taxon>Euteleostomi</taxon>
        <taxon>Actinopterygii</taxon>
        <taxon>Neopterygii</taxon>
        <taxon>Teleostei</taxon>
        <taxon>Ostariophysi</taxon>
        <taxon>Siluriformes</taxon>
        <taxon>Siluridae</taxon>
        <taxon>Silurus</taxon>
    </lineage>
</organism>
<evidence type="ECO:0000259" key="3">
    <source>
        <dbReference type="PROSITE" id="PS50835"/>
    </source>
</evidence>
<keyword evidence="1" id="KW-0472">Membrane</keyword>
<proteinExistence type="predicted"/>
<protein>
    <recommendedName>
        <fullName evidence="3">Ig-like domain-containing protein</fullName>
    </recommendedName>
</protein>
<sequence>MLYLAIITLLFLRAVFTTSLQQINKTASTGKTVILHCNQNLTGGFKDVGWRKDGNLLFNYSPVLNQTVINYTSNRMQVDPQNARKLQISDVQLSDAGLYKCYPLNLQWRLRIDETELQQGRKSYIIFTVATTSVVVCLFIFCAVCLFRKQKNRETETGKTIPKIYKDNVCHSETITECVYTMTSPNDFSIGYL</sequence>
<dbReference type="InterPro" id="IPR036179">
    <property type="entry name" value="Ig-like_dom_sf"/>
</dbReference>
<dbReference type="AlphaFoldDB" id="A0A8T0BPJ6"/>
<dbReference type="InterPro" id="IPR007110">
    <property type="entry name" value="Ig-like_dom"/>
</dbReference>
<keyword evidence="1" id="KW-1133">Transmembrane helix</keyword>
<dbReference type="InterPro" id="IPR013106">
    <property type="entry name" value="Ig_V-set"/>
</dbReference>
<dbReference type="Proteomes" id="UP000606274">
    <property type="component" value="Unassembled WGS sequence"/>
</dbReference>
<feature type="transmembrane region" description="Helical" evidence="1">
    <location>
        <begin position="124"/>
        <end position="147"/>
    </location>
</feature>
<reference evidence="4" key="1">
    <citation type="submission" date="2020-08" db="EMBL/GenBank/DDBJ databases">
        <title>Chromosome-level assembly of Southern catfish (Silurus meridionalis) provides insights into visual adaptation to the nocturnal and benthic lifestyles.</title>
        <authorList>
            <person name="Zhang Y."/>
            <person name="Wang D."/>
            <person name="Peng Z."/>
        </authorList>
    </citation>
    <scope>NUCLEOTIDE SEQUENCE</scope>
    <source>
        <strain evidence="4">SWU-2019-XX</strain>
        <tissue evidence="4">Muscle</tissue>
    </source>
</reference>
<feature type="domain" description="Ig-like" evidence="3">
    <location>
        <begin position="18"/>
        <end position="101"/>
    </location>
</feature>
<keyword evidence="2" id="KW-0732">Signal</keyword>
<dbReference type="InterPro" id="IPR013783">
    <property type="entry name" value="Ig-like_fold"/>
</dbReference>
<feature type="signal peptide" evidence="2">
    <location>
        <begin position="1"/>
        <end position="17"/>
    </location>
</feature>
<dbReference type="Pfam" id="PF07686">
    <property type="entry name" value="V-set"/>
    <property type="match status" value="1"/>
</dbReference>
<evidence type="ECO:0000256" key="1">
    <source>
        <dbReference type="SAM" id="Phobius"/>
    </source>
</evidence>
<keyword evidence="5" id="KW-1185">Reference proteome</keyword>
<dbReference type="EMBL" id="JABFDY010000003">
    <property type="protein sequence ID" value="KAF7709222.1"/>
    <property type="molecule type" value="Genomic_DNA"/>
</dbReference>
<dbReference type="Gene3D" id="2.60.40.10">
    <property type="entry name" value="Immunoglobulins"/>
    <property type="match status" value="1"/>
</dbReference>
<keyword evidence="1" id="KW-0812">Transmembrane</keyword>
<dbReference type="SUPFAM" id="SSF48726">
    <property type="entry name" value="Immunoglobulin"/>
    <property type="match status" value="1"/>
</dbReference>
<gene>
    <name evidence="4" type="ORF">HF521_016072</name>
</gene>